<dbReference type="GO" id="GO:0051056">
    <property type="term" value="P:regulation of small GTPase mediated signal transduction"/>
    <property type="evidence" value="ECO:0007669"/>
    <property type="project" value="InterPro"/>
</dbReference>
<dbReference type="Gene3D" id="3.40.50.11210">
    <property type="entry name" value="Rap/Ran-GAP"/>
    <property type="match status" value="1"/>
</dbReference>
<dbReference type="Pfam" id="PF02145">
    <property type="entry name" value="Rap_GAP"/>
    <property type="match status" value="1"/>
</dbReference>
<organism evidence="3 4">
    <name type="scientific">Stegodyphus mimosarum</name>
    <name type="common">African social velvet spider</name>
    <dbReference type="NCBI Taxonomy" id="407821"/>
    <lineage>
        <taxon>Eukaryota</taxon>
        <taxon>Metazoa</taxon>
        <taxon>Ecdysozoa</taxon>
        <taxon>Arthropoda</taxon>
        <taxon>Chelicerata</taxon>
        <taxon>Arachnida</taxon>
        <taxon>Araneae</taxon>
        <taxon>Araneomorphae</taxon>
        <taxon>Entelegynae</taxon>
        <taxon>Eresoidea</taxon>
        <taxon>Eresidae</taxon>
        <taxon>Stegodyphus</taxon>
    </lineage>
</organism>
<dbReference type="OrthoDB" id="6537743at2759"/>
<name>A0A087UCA4_STEMI</name>
<keyword evidence="1" id="KW-0343">GTPase activation</keyword>
<dbReference type="PANTHER" id="PTHR15711">
    <property type="entry name" value="RAP GTPASE-ACTIVATING PROTEIN"/>
    <property type="match status" value="1"/>
</dbReference>
<dbReference type="InterPro" id="IPR035974">
    <property type="entry name" value="Rap/Ran-GAP_sf"/>
</dbReference>
<dbReference type="InterPro" id="IPR050989">
    <property type="entry name" value="Rap1_Ran_GAP"/>
</dbReference>
<evidence type="ECO:0000256" key="1">
    <source>
        <dbReference type="ARBA" id="ARBA00022468"/>
    </source>
</evidence>
<accession>A0A087UCA4</accession>
<evidence type="ECO:0000259" key="2">
    <source>
        <dbReference type="PROSITE" id="PS50085"/>
    </source>
</evidence>
<reference evidence="3 4" key="1">
    <citation type="submission" date="2013-11" db="EMBL/GenBank/DDBJ databases">
        <title>Genome sequencing of Stegodyphus mimosarum.</title>
        <authorList>
            <person name="Bechsgaard J."/>
        </authorList>
    </citation>
    <scope>NUCLEOTIDE SEQUENCE [LARGE SCALE GENOMIC DNA]</scope>
</reference>
<gene>
    <name evidence="3" type="ORF">X975_18962</name>
</gene>
<dbReference type="Proteomes" id="UP000054359">
    <property type="component" value="Unassembled WGS sequence"/>
</dbReference>
<dbReference type="InterPro" id="IPR000331">
    <property type="entry name" value="Rap/Ran_GAP_dom"/>
</dbReference>
<dbReference type="STRING" id="407821.A0A087UCA4"/>
<protein>
    <submittedName>
        <fullName evidence="3">GTPase-activating Rap/Ran-GAP domain-like protein 3</fullName>
    </submittedName>
</protein>
<feature type="non-terminal residue" evidence="3">
    <location>
        <position position="73"/>
    </location>
</feature>
<feature type="domain" description="Rap-GAP" evidence="2">
    <location>
        <begin position="1"/>
        <end position="73"/>
    </location>
</feature>
<dbReference type="SUPFAM" id="SSF111347">
    <property type="entry name" value="Rap/Ran-GAP"/>
    <property type="match status" value="1"/>
</dbReference>
<proteinExistence type="predicted"/>
<dbReference type="PANTHER" id="PTHR15711:SF22">
    <property type="entry name" value="RAP-GAP DOMAIN-CONTAINING PROTEIN"/>
    <property type="match status" value="1"/>
</dbReference>
<sequence>MFGNEVHSKAMEEFLQLLGEKIELRGFTGFRGGLDTHDGLTGDYAFYTQFQGVEIMFHVSTLLPYSRNDPQQV</sequence>
<evidence type="ECO:0000313" key="3">
    <source>
        <dbReference type="EMBL" id="KFM74993.1"/>
    </source>
</evidence>
<dbReference type="GO" id="GO:0005096">
    <property type="term" value="F:GTPase activator activity"/>
    <property type="evidence" value="ECO:0007669"/>
    <property type="project" value="UniProtKB-KW"/>
</dbReference>
<dbReference type="EMBL" id="KK119179">
    <property type="protein sequence ID" value="KFM74993.1"/>
    <property type="molecule type" value="Genomic_DNA"/>
</dbReference>
<dbReference type="GO" id="GO:0005737">
    <property type="term" value="C:cytoplasm"/>
    <property type="evidence" value="ECO:0007669"/>
    <property type="project" value="TreeGrafter"/>
</dbReference>
<evidence type="ECO:0000313" key="4">
    <source>
        <dbReference type="Proteomes" id="UP000054359"/>
    </source>
</evidence>
<dbReference type="AlphaFoldDB" id="A0A087UCA4"/>
<dbReference type="PROSITE" id="PS50085">
    <property type="entry name" value="RAPGAP"/>
    <property type="match status" value="1"/>
</dbReference>
<keyword evidence="4" id="KW-1185">Reference proteome</keyword>